<dbReference type="Pfam" id="PF12883">
    <property type="entry name" value="DUF3828"/>
    <property type="match status" value="2"/>
</dbReference>
<dbReference type="EMBL" id="QDOO01000007">
    <property type="protein sequence ID" value="PVM66997.1"/>
    <property type="molecule type" value="Genomic_DNA"/>
</dbReference>
<feature type="domain" description="DUF3828" evidence="2">
    <location>
        <begin position="276"/>
        <end position="323"/>
    </location>
</feature>
<gene>
    <name evidence="3" type="ORF">A9W71_08865</name>
    <name evidence="5" type="ORF">C4784_10025</name>
    <name evidence="4" type="ORF">C4855_05870</name>
</gene>
<reference evidence="6 7" key="1">
    <citation type="submission" date="2018-04" db="EMBL/GenBank/DDBJ databases">
        <title>Serotype diversity and antimicrobial resistance among Salmonella enterica isolated from patients at an equine referral hospital.</title>
        <authorList>
            <person name="Leon I.M."/>
            <person name="Lawhon S.D."/>
            <person name="Norman K.N."/>
            <person name="Threadgill D.S."/>
            <person name="Ohta N."/>
            <person name="Vinasco J."/>
            <person name="Scott H.M."/>
        </authorList>
    </citation>
    <scope>NUCLEOTIDE SEQUENCE [LARGE SCALE GENOMIC DNA]</scope>
    <source>
        <strain evidence="5 6">159</strain>
        <strain evidence="4 7">230</strain>
    </source>
</reference>
<comment type="caution">
    <text evidence="4">The sequence shown here is derived from an EMBL/GenBank/DDBJ whole genome shotgun (WGS) entry which is preliminary data.</text>
</comment>
<evidence type="ECO:0000313" key="6">
    <source>
        <dbReference type="Proteomes" id="UP000245068"/>
    </source>
</evidence>
<organism evidence="4 7">
    <name type="scientific">Salmonella enterica subsp. enterica serovar Gaminara</name>
    <dbReference type="NCBI Taxonomy" id="913070"/>
    <lineage>
        <taxon>Bacteria</taxon>
        <taxon>Pseudomonadati</taxon>
        <taxon>Pseudomonadota</taxon>
        <taxon>Gammaproteobacteria</taxon>
        <taxon>Enterobacterales</taxon>
        <taxon>Enterobacteriaceae</taxon>
        <taxon>Salmonella</taxon>
    </lineage>
</organism>
<proteinExistence type="predicted"/>
<dbReference type="RefSeq" id="WP_000680457.1">
    <property type="nucleotide sequence ID" value="NZ_CP024165.1"/>
</dbReference>
<sequence length="350" mass="40605">MKHIFLLLSFFLTIPALAQTPPLSPEQTVRQIYHSYEIESDSLYFGDTTEKSLISTRMKNVILLNDRLTLPGDIGWLDSDPLCGCQEYDHLVLENITIHQTDASHADATVQFRPFKDSPEAITQTLKLIAEGDRWLIDDIISPQGSLWQAINSENQKTLASLRSLQRERPQHFVRELFNRLDDYSWPWTWVVSAQYRQAVNDYSQAAYKNNDIPAFGRLSHFAWPWRWTTSSAYRNAFLADAPITVESDNSQYMEMETDKLYFYDNPIFFGKESQFARLNSIQVIAENNDRARIHVRFTLTDSSTKEQDLLLHRTQGQWEIEDFIRPDGGSLLKAMQQTTRRRLSTISPK</sequence>
<evidence type="ECO:0000313" key="5">
    <source>
        <dbReference type="EMBL" id="PVM66997.1"/>
    </source>
</evidence>
<dbReference type="EMBL" id="AAKNPZ010000005">
    <property type="protein sequence ID" value="ECT7281004.1"/>
    <property type="molecule type" value="Genomic_DNA"/>
</dbReference>
<evidence type="ECO:0000313" key="7">
    <source>
        <dbReference type="Proteomes" id="UP000245551"/>
    </source>
</evidence>
<keyword evidence="1" id="KW-0732">Signal</keyword>
<dbReference type="AlphaFoldDB" id="A0A2T8XI95"/>
<dbReference type="Proteomes" id="UP000245068">
    <property type="component" value="Unassembled WGS sequence"/>
</dbReference>
<dbReference type="Proteomes" id="UP000245551">
    <property type="component" value="Unassembled WGS sequence"/>
</dbReference>
<dbReference type="EMBL" id="QDLV01000003">
    <property type="protein sequence ID" value="PVJ50411.1"/>
    <property type="molecule type" value="Genomic_DNA"/>
</dbReference>
<protein>
    <submittedName>
        <fullName evidence="4">DUF3828 domain-containing protein</fullName>
    </submittedName>
</protein>
<evidence type="ECO:0000313" key="3">
    <source>
        <dbReference type="EMBL" id="ECT7281004.1"/>
    </source>
</evidence>
<evidence type="ECO:0000313" key="4">
    <source>
        <dbReference type="EMBL" id="PVJ50411.1"/>
    </source>
</evidence>
<evidence type="ECO:0000256" key="1">
    <source>
        <dbReference type="SAM" id="SignalP"/>
    </source>
</evidence>
<name>A0A2T8XI95_SALET</name>
<accession>A0A2T8XI95</accession>
<feature type="signal peptide" evidence="1">
    <location>
        <begin position="1"/>
        <end position="18"/>
    </location>
</feature>
<dbReference type="Gene3D" id="3.10.450.50">
    <property type="match status" value="1"/>
</dbReference>
<reference evidence="3" key="2">
    <citation type="submission" date="2018-07" db="EMBL/GenBank/DDBJ databases">
        <authorList>
            <consortium name="NARMS: The National Antimicrobial Resistance Monitoring System"/>
        </authorList>
    </citation>
    <scope>NUCLEOTIDE SEQUENCE</scope>
    <source>
        <strain evidence="3">CVM N42501</strain>
    </source>
</reference>
<dbReference type="InterPro" id="IPR024289">
    <property type="entry name" value="DUF3828"/>
</dbReference>
<feature type="domain" description="DUF3828" evidence="2">
    <location>
        <begin position="25"/>
        <end position="141"/>
    </location>
</feature>
<feature type="chain" id="PRO_5036323403" evidence="1">
    <location>
        <begin position="19"/>
        <end position="350"/>
    </location>
</feature>
<evidence type="ECO:0000259" key="2">
    <source>
        <dbReference type="Pfam" id="PF12883"/>
    </source>
</evidence>